<dbReference type="PANTHER" id="PTHR43553:SF11">
    <property type="entry name" value="ABC TRANSPORTER ATP-BINDING_PERMEASE PROTEIN YOJI"/>
    <property type="match status" value="1"/>
</dbReference>
<dbReference type="SUPFAM" id="SSF52540">
    <property type="entry name" value="P-loop containing nucleoside triphosphate hydrolases"/>
    <property type="match status" value="1"/>
</dbReference>
<dbReference type="SUPFAM" id="SSF90123">
    <property type="entry name" value="ABC transporter transmembrane region"/>
    <property type="match status" value="1"/>
</dbReference>
<evidence type="ECO:0000256" key="7">
    <source>
        <dbReference type="ARBA" id="ARBA00023136"/>
    </source>
</evidence>
<evidence type="ECO:0000256" key="1">
    <source>
        <dbReference type="ARBA" id="ARBA00004651"/>
    </source>
</evidence>
<evidence type="ECO:0000256" key="6">
    <source>
        <dbReference type="ARBA" id="ARBA00022989"/>
    </source>
</evidence>
<keyword evidence="4" id="KW-0547">Nucleotide-binding</keyword>
<name>A0A975GU15_9BACT</name>
<dbReference type="Gene3D" id="3.40.50.300">
    <property type="entry name" value="P-loop containing nucleotide triphosphate hydrolases"/>
    <property type="match status" value="1"/>
</dbReference>
<organism evidence="10 11">
    <name type="scientific">Desulfonema magnum</name>
    <dbReference type="NCBI Taxonomy" id="45655"/>
    <lineage>
        <taxon>Bacteria</taxon>
        <taxon>Pseudomonadati</taxon>
        <taxon>Thermodesulfobacteriota</taxon>
        <taxon>Desulfobacteria</taxon>
        <taxon>Desulfobacterales</taxon>
        <taxon>Desulfococcaceae</taxon>
        <taxon>Desulfonema</taxon>
    </lineage>
</organism>
<feature type="transmembrane region" description="Helical" evidence="8">
    <location>
        <begin position="16"/>
        <end position="37"/>
    </location>
</feature>
<keyword evidence="5 10" id="KW-0067">ATP-binding</keyword>
<dbReference type="Pfam" id="PF00005">
    <property type="entry name" value="ABC_tran"/>
    <property type="match status" value="1"/>
</dbReference>
<dbReference type="CDD" id="cd03225">
    <property type="entry name" value="ABC_cobalt_CbiO_domain1"/>
    <property type="match status" value="1"/>
</dbReference>
<evidence type="ECO:0000259" key="9">
    <source>
        <dbReference type="PROSITE" id="PS50893"/>
    </source>
</evidence>
<dbReference type="PROSITE" id="PS00211">
    <property type="entry name" value="ABC_TRANSPORTER_1"/>
    <property type="match status" value="1"/>
</dbReference>
<dbReference type="SMART" id="SM00382">
    <property type="entry name" value="AAA"/>
    <property type="match status" value="1"/>
</dbReference>
<keyword evidence="2" id="KW-0813">Transport</keyword>
<dbReference type="InterPro" id="IPR015856">
    <property type="entry name" value="ABC_transpr_CbiO/EcfA_su"/>
</dbReference>
<dbReference type="AlphaFoldDB" id="A0A975GU15"/>
<dbReference type="InterPro" id="IPR017871">
    <property type="entry name" value="ABC_transporter-like_CS"/>
</dbReference>
<dbReference type="PANTHER" id="PTHR43553">
    <property type="entry name" value="HEAVY METAL TRANSPORTER"/>
    <property type="match status" value="1"/>
</dbReference>
<dbReference type="GO" id="GO:0043190">
    <property type="term" value="C:ATP-binding cassette (ABC) transporter complex"/>
    <property type="evidence" value="ECO:0007669"/>
    <property type="project" value="TreeGrafter"/>
</dbReference>
<feature type="transmembrane region" description="Helical" evidence="8">
    <location>
        <begin position="264"/>
        <end position="289"/>
    </location>
</feature>
<feature type="transmembrane region" description="Helical" evidence="8">
    <location>
        <begin position="236"/>
        <end position="258"/>
    </location>
</feature>
<evidence type="ECO:0000313" key="11">
    <source>
        <dbReference type="Proteomes" id="UP000663722"/>
    </source>
</evidence>
<proteinExistence type="predicted"/>
<evidence type="ECO:0000313" key="10">
    <source>
        <dbReference type="EMBL" id="QTA93690.1"/>
    </source>
</evidence>
<gene>
    <name evidence="10" type="ORF">dnm_097940</name>
</gene>
<dbReference type="InterPro" id="IPR050095">
    <property type="entry name" value="ECF_ABC_transporter_ATP-bd"/>
</dbReference>
<keyword evidence="11" id="KW-1185">Reference proteome</keyword>
<dbReference type="EMBL" id="CP061800">
    <property type="protein sequence ID" value="QTA93690.1"/>
    <property type="molecule type" value="Genomic_DNA"/>
</dbReference>
<sequence length="539" mass="61258">MEFFKILAKVSLQKTLYILLMTVISGISAGAIVPLVVNVTEDMVSGKHDLCHAFLLPLTVFLFIFTKRLSQQHTVILTEKLLERTLLRLANTIRHYELAEIETQNRSDIFLTAADAQTVTDAAAKNADAFQHLVTIVVCWFYVFWLTYQGGAILILAFLLIIVVYELFQNLTDTLASEEADTETKLFDSFNHILDGFKEIKLSQRKNDDLYDNYLTPLVLKAKDIRARTMFYFSEYVLFIYICLFAVMSFDIFILSSFYSRDVIIKLLIITIYISRSAMVILSDTPYIINGRAAMKRLERIAEADHKTARKDEGFCPASGNAIQAFTKLTLEDIRFDYGGSDDTPGFSVGPVNLTIRAGDIVFITGGNGSGKSTLMKILTGLYSPTSGVFKIDEKPVSMADWRHLFSAIFTDFHLFDALYGLDAVDEEKIHELLEQMDLAHKTRCVGGRFTNRELSLGQRKRLALIVALSEDKPVYIFDEWAADQDPHFRQYFYESLLPSFKAQGKTVIAVTHDDRYFHAADQMIKMDYGKVRDVRSEK</sequence>
<dbReference type="InterPro" id="IPR003593">
    <property type="entry name" value="AAA+_ATPase"/>
</dbReference>
<dbReference type="InterPro" id="IPR027417">
    <property type="entry name" value="P-loop_NTPase"/>
</dbReference>
<evidence type="ECO:0000256" key="3">
    <source>
        <dbReference type="ARBA" id="ARBA00022692"/>
    </source>
</evidence>
<comment type="subcellular location">
    <subcellularLocation>
        <location evidence="1">Cell membrane</location>
        <topology evidence="1">Multi-pass membrane protein</topology>
    </subcellularLocation>
</comment>
<protein>
    <submittedName>
        <fullName evidence="10">ABC transporter, ATP-binding protein</fullName>
    </submittedName>
</protein>
<evidence type="ECO:0000256" key="4">
    <source>
        <dbReference type="ARBA" id="ARBA00022741"/>
    </source>
</evidence>
<accession>A0A975GU15</accession>
<dbReference type="InterPro" id="IPR003439">
    <property type="entry name" value="ABC_transporter-like_ATP-bd"/>
</dbReference>
<dbReference type="Gene3D" id="1.20.1560.10">
    <property type="entry name" value="ABC transporter type 1, transmembrane domain"/>
    <property type="match status" value="1"/>
</dbReference>
<dbReference type="GO" id="GO:0042626">
    <property type="term" value="F:ATPase-coupled transmembrane transporter activity"/>
    <property type="evidence" value="ECO:0007669"/>
    <property type="project" value="TreeGrafter"/>
</dbReference>
<evidence type="ECO:0000256" key="8">
    <source>
        <dbReference type="SAM" id="Phobius"/>
    </source>
</evidence>
<feature type="transmembrane region" description="Helical" evidence="8">
    <location>
        <begin position="49"/>
        <end position="66"/>
    </location>
</feature>
<keyword evidence="3 8" id="KW-0812">Transmembrane</keyword>
<feature type="transmembrane region" description="Helical" evidence="8">
    <location>
        <begin position="151"/>
        <end position="168"/>
    </location>
</feature>
<dbReference type="InterPro" id="IPR036640">
    <property type="entry name" value="ABC1_TM_sf"/>
</dbReference>
<dbReference type="GO" id="GO:0016887">
    <property type="term" value="F:ATP hydrolysis activity"/>
    <property type="evidence" value="ECO:0007669"/>
    <property type="project" value="InterPro"/>
</dbReference>
<evidence type="ECO:0000256" key="5">
    <source>
        <dbReference type="ARBA" id="ARBA00022840"/>
    </source>
</evidence>
<keyword evidence="7 8" id="KW-0472">Membrane</keyword>
<evidence type="ECO:0000256" key="2">
    <source>
        <dbReference type="ARBA" id="ARBA00022448"/>
    </source>
</evidence>
<reference evidence="10" key="1">
    <citation type="journal article" date="2021" name="Microb. Physiol.">
        <title>Proteogenomic Insights into the Physiology of Marine, Sulfate-Reducing, Filamentous Desulfonema limicola and Desulfonema magnum.</title>
        <authorList>
            <person name="Schnaars V."/>
            <person name="Wohlbrand L."/>
            <person name="Scheve S."/>
            <person name="Hinrichs C."/>
            <person name="Reinhardt R."/>
            <person name="Rabus R."/>
        </authorList>
    </citation>
    <scope>NUCLEOTIDE SEQUENCE</scope>
    <source>
        <strain evidence="10">4be13</strain>
    </source>
</reference>
<dbReference type="PROSITE" id="PS50893">
    <property type="entry name" value="ABC_TRANSPORTER_2"/>
    <property type="match status" value="1"/>
</dbReference>
<dbReference type="KEGG" id="dmm:dnm_097940"/>
<dbReference type="GO" id="GO:0005524">
    <property type="term" value="F:ATP binding"/>
    <property type="evidence" value="ECO:0007669"/>
    <property type="project" value="UniProtKB-KW"/>
</dbReference>
<feature type="domain" description="ABC transporter" evidence="9">
    <location>
        <begin position="329"/>
        <end position="539"/>
    </location>
</feature>
<dbReference type="Proteomes" id="UP000663722">
    <property type="component" value="Chromosome"/>
</dbReference>
<keyword evidence="6 8" id="KW-1133">Transmembrane helix</keyword>